<organism evidence="3 4">
    <name type="scientific">Nocardia stercoris</name>
    <dbReference type="NCBI Taxonomy" id="2483361"/>
    <lineage>
        <taxon>Bacteria</taxon>
        <taxon>Bacillati</taxon>
        <taxon>Actinomycetota</taxon>
        <taxon>Actinomycetes</taxon>
        <taxon>Mycobacteriales</taxon>
        <taxon>Nocardiaceae</taxon>
        <taxon>Nocardia</taxon>
    </lineage>
</organism>
<dbReference type="EMBL" id="RFFH01000019">
    <property type="protein sequence ID" value="RMI28717.1"/>
    <property type="molecule type" value="Genomic_DNA"/>
</dbReference>
<feature type="compositionally biased region" description="Basic and acidic residues" evidence="1">
    <location>
        <begin position="329"/>
        <end position="353"/>
    </location>
</feature>
<comment type="caution">
    <text evidence="3">The sequence shown here is derived from an EMBL/GenBank/DDBJ whole genome shotgun (WGS) entry which is preliminary data.</text>
</comment>
<feature type="region of interest" description="Disordered" evidence="1">
    <location>
        <begin position="322"/>
        <end position="353"/>
    </location>
</feature>
<dbReference type="InterPro" id="IPR028903">
    <property type="entry name" value="Tox-REase-7_dom"/>
</dbReference>
<evidence type="ECO:0000313" key="3">
    <source>
        <dbReference type="EMBL" id="RMI28717.1"/>
    </source>
</evidence>
<reference evidence="3 4" key="1">
    <citation type="submission" date="2018-10" db="EMBL/GenBank/DDBJ databases">
        <title>Isolation from cow dung.</title>
        <authorList>
            <person name="Ling L."/>
        </authorList>
    </citation>
    <scope>NUCLEOTIDE SEQUENCE [LARGE SCALE GENOMIC DNA]</scope>
    <source>
        <strain evidence="3 4">NEAU-LL90</strain>
    </source>
</reference>
<name>A0A3M2KSR6_9NOCA</name>
<evidence type="ECO:0000256" key="1">
    <source>
        <dbReference type="SAM" id="MobiDB-lite"/>
    </source>
</evidence>
<feature type="compositionally biased region" description="Low complexity" evidence="1">
    <location>
        <begin position="88"/>
        <end position="100"/>
    </location>
</feature>
<accession>A0A3M2KSR6</accession>
<sequence>MTDIDPESYYNAARQLAFASRDTEQKLRDLDKNLTVSNSAGSYAPGGTTWGQNYDQAASDIFEVASTSAMAARELAYQIHQAGLNHANAENHNNPAANQPTPAPPQGTSLDINLHPSQYAAGGLQDTPEHWDLITGLVVHPWADSDPTRITQAGTDFGNWGRTTKINADTMKSFALLKWSDDEKKDPEVSGIIDEINNVHFALHDAGELGTYLETACKAVGTISDANRNDITFSLQLLYLISLSYEADRLALKKLPGFMQRWLEPAIDKLDEATKVAYASQIDAALKEINDKIAEAIGNCQGIYSTATGDVQFLSSILDRTPRNANPIRNRDDSDNRDAGKEGERRAGIPDGYTPKRVDIAGQAIYPDYVDDIDRQVVEVKNANKLDDRSINQIKLETAYAQSQGYSMILVTDHRTQINDPDIQHLIDTGQIQLVRKELDDNDDH</sequence>
<evidence type="ECO:0000313" key="4">
    <source>
        <dbReference type="Proteomes" id="UP000279275"/>
    </source>
</evidence>
<dbReference type="RefSeq" id="WP_122191368.1">
    <property type="nucleotide sequence ID" value="NZ_RFFH01000019.1"/>
</dbReference>
<dbReference type="Pfam" id="PF15649">
    <property type="entry name" value="Tox-REase-7"/>
    <property type="match status" value="1"/>
</dbReference>
<dbReference type="Proteomes" id="UP000279275">
    <property type="component" value="Unassembled WGS sequence"/>
</dbReference>
<gene>
    <name evidence="3" type="ORF">EBN03_29190</name>
</gene>
<proteinExistence type="predicted"/>
<protein>
    <recommendedName>
        <fullName evidence="2">Tox-REase-7 domain-containing protein</fullName>
    </recommendedName>
</protein>
<feature type="region of interest" description="Disordered" evidence="1">
    <location>
        <begin position="88"/>
        <end position="107"/>
    </location>
</feature>
<dbReference type="AlphaFoldDB" id="A0A3M2KSR6"/>
<dbReference type="OrthoDB" id="4515024at2"/>
<evidence type="ECO:0000259" key="2">
    <source>
        <dbReference type="Pfam" id="PF15649"/>
    </source>
</evidence>
<keyword evidence="4" id="KW-1185">Reference proteome</keyword>
<feature type="domain" description="Tox-REase-7" evidence="2">
    <location>
        <begin position="340"/>
        <end position="420"/>
    </location>
</feature>